<dbReference type="InterPro" id="IPR014991">
    <property type="entry name" value="DUF1840"/>
</dbReference>
<reference evidence="3" key="1">
    <citation type="submission" date="2016-09" db="EMBL/GenBank/DDBJ databases">
        <authorList>
            <person name="Wan X."/>
            <person name="Hou S."/>
        </authorList>
    </citation>
    <scope>NUCLEOTIDE SEQUENCE [LARGE SCALE GENOMIC DNA]</scope>
    <source>
        <strain evidence="3">KH87</strain>
    </source>
</reference>
<dbReference type="AlphaFoldDB" id="A0A1E7Q5P1"/>
<protein>
    <recommendedName>
        <fullName evidence="4">DUF1840 domain-containing protein</fullName>
    </recommendedName>
</protein>
<keyword evidence="3" id="KW-1185">Reference proteome</keyword>
<evidence type="ECO:0008006" key="4">
    <source>
        <dbReference type="Google" id="ProtNLM"/>
    </source>
</evidence>
<dbReference type="Proteomes" id="UP000242258">
    <property type="component" value="Unassembled WGS sequence"/>
</dbReference>
<accession>A0A1E7Q5P1</accession>
<comment type="caution">
    <text evidence="2">The sequence shown here is derived from an EMBL/GenBank/DDBJ whole genome shotgun (WGS) entry which is preliminary data.</text>
</comment>
<proteinExistence type="predicted"/>
<evidence type="ECO:0000313" key="3">
    <source>
        <dbReference type="Proteomes" id="UP000242258"/>
    </source>
</evidence>
<dbReference type="STRING" id="1628148.BI198_07665"/>
<gene>
    <name evidence="2" type="ORF">BI198_07665</name>
</gene>
<organism evidence="2 3">
    <name type="scientific">Rheinheimera salexigens</name>
    <dbReference type="NCBI Taxonomy" id="1628148"/>
    <lineage>
        <taxon>Bacteria</taxon>
        <taxon>Pseudomonadati</taxon>
        <taxon>Pseudomonadota</taxon>
        <taxon>Gammaproteobacteria</taxon>
        <taxon>Chromatiales</taxon>
        <taxon>Chromatiaceae</taxon>
        <taxon>Rheinheimera</taxon>
    </lineage>
</organism>
<evidence type="ECO:0000313" key="2">
    <source>
        <dbReference type="EMBL" id="OEY69456.1"/>
    </source>
</evidence>
<dbReference type="Pfam" id="PF08895">
    <property type="entry name" value="DUF1840"/>
    <property type="match status" value="1"/>
</dbReference>
<dbReference type="RefSeq" id="WP_070049022.1">
    <property type="nucleotide sequence ID" value="NZ_CBCSDO010000005.1"/>
</dbReference>
<feature type="region of interest" description="Disordered" evidence="1">
    <location>
        <begin position="56"/>
        <end position="82"/>
    </location>
</feature>
<sequence length="108" mass="12240">MIVTFKSKAGSDTAYFKNIALKLLMMMGRDDKVPSAFYAEDVPAALQSLQQALAKLKQEQQQEQPQEDEADINQQQVKSEHVSIETRAQPLITLLTKAVKKQESVFWE</sequence>
<dbReference type="EMBL" id="MKEK01000001">
    <property type="protein sequence ID" value="OEY69456.1"/>
    <property type="molecule type" value="Genomic_DNA"/>
</dbReference>
<dbReference type="OrthoDB" id="5625523at2"/>
<evidence type="ECO:0000256" key="1">
    <source>
        <dbReference type="SAM" id="MobiDB-lite"/>
    </source>
</evidence>
<name>A0A1E7Q5P1_9GAMM</name>